<evidence type="ECO:0000256" key="2">
    <source>
        <dbReference type="ARBA" id="ARBA00022525"/>
    </source>
</evidence>
<dbReference type="PANTHER" id="PTHR32305:SF15">
    <property type="entry name" value="PROTEIN RHSA-RELATED"/>
    <property type="match status" value="1"/>
</dbReference>
<evidence type="ECO:0008006" key="7">
    <source>
        <dbReference type="Google" id="ProtNLM"/>
    </source>
</evidence>
<comment type="subcellular location">
    <subcellularLocation>
        <location evidence="1">Secreted</location>
    </subcellularLocation>
</comment>
<accession>A0A9X2N6R4</accession>
<keyword evidence="3" id="KW-0843">Virulence</keyword>
<evidence type="ECO:0000313" key="6">
    <source>
        <dbReference type="Proteomes" id="UP001144096"/>
    </source>
</evidence>
<comment type="caution">
    <text evidence="5">The sequence shown here is derived from an EMBL/GenBank/DDBJ whole genome shotgun (WGS) entry which is preliminary data.</text>
</comment>
<feature type="region of interest" description="Disordered" evidence="4">
    <location>
        <begin position="1"/>
        <end position="43"/>
    </location>
</feature>
<keyword evidence="2" id="KW-0964">Secreted</keyword>
<reference evidence="5" key="1">
    <citation type="submission" date="2022-06" db="EMBL/GenBank/DDBJ databases">
        <title>Amycolatopsis iheyaensis sp. nov., a new species of the genus Amycolatopsis isolated from soil in Iheya island, Japan.</title>
        <authorList>
            <person name="Ngamcharungchit C."/>
            <person name="Kanto H."/>
            <person name="Take A."/>
            <person name="Intra B."/>
            <person name="Matsumoto A."/>
            <person name="Panbangred W."/>
            <person name="Inahashi Y."/>
        </authorList>
    </citation>
    <scope>NUCLEOTIDE SEQUENCE</scope>
    <source>
        <strain evidence="5">OK19-0408</strain>
    </source>
</reference>
<dbReference type="GO" id="GO:0005737">
    <property type="term" value="C:cytoplasm"/>
    <property type="evidence" value="ECO:0007669"/>
    <property type="project" value="InterPro"/>
</dbReference>
<dbReference type="Gene3D" id="2.180.10.10">
    <property type="entry name" value="RHS repeat-associated core"/>
    <property type="match status" value="3"/>
</dbReference>
<sequence length="1050" mass="113453">MVPLRSSAQEAGRPAPVRGLGGAFTPEPATGGGSFTVPLDLPPGPGGSAPALALRYTTGAPNSPFGGGFALPLPHVRLQAGRARSGAEGRLTRRGDGFLLTTRSGLRHFLGPAEGGGVACYLDRTEDPFGDTAVFGWAHHSGQAYLAKVAYGPYEVDFSYEPRPDVLRWGRGGTLVTTALRCTRIELLVPGTPRPLVRRWRLGYDEDDVTGASLLSSVALTGFDAHGAELAAPVLRLAYARTEPPAPQRVQLAAKARSGGGVLLLDTDPMPHHSLAAGDLPRAGGLSEIDNGLGLLTSVEYETVETLPVVRRVSRREAVTGQLGVTELEYHDSRGAGFGRVVQDDLGDEYAPTLRTIRWFGDGGLLDREEVYGLDGSAEQDRPYRRVTHSRRPQWTRSVTTVFERRERPVSVTTTETRFDAAGNPARAVVTTERPGHAPVVRETHTTYATDPDHRFTALPSRIRELDGAGKVLSDKLFRYDERPDGGAGSHGLLTAREELVLTDALAADVYGPMPPDFRHHGYHRRPGEDGWWVTTFHGRLDTVTGLRTTTTTPLGHLHEVRYSADRCFPEVATDPLGNVTVTRHDVRTARVCEVTDPAGAVTTVTHDALGRPETVVRPGDTADLPTVRHRYDRTRVTTEQRAVSGEAEVLVTTEVRDGDGRLLERRHAELLGDVVDEHHEYCARGLVCRTSRAFRDGGPRSEPAEFRYDALGRPLGTSTSDTSGTSAPGVRDLLGRELRGADGVVHALDAGGNPVESRTAGGHTVYRVHDANDRVVAVLVDDPGGTPVTTFTYHDGGLPLPLEAGPHSCGRLVRVADESGVTLFGYDALGNPAGKRWRPAHVAVEYRLDVVRRADGRLSEVTYPDAGDGRLTVRHQYDEVGRLVSVPGFVDAVQYDLLGRRTAVHYENGVSEHFAPDHVVTGPGGLLHVVGPGLPKAPERLPGSEIRDAFGRLRGVHGDDGVNALYGYDHTGRRVRTLITNGTQIREVLTPDELYALEDGELVIVVAGTVRHHADGHREYLHFDDRAEIALVTDETGAVVKRPNVAFGA</sequence>
<dbReference type="GO" id="GO:0005576">
    <property type="term" value="C:extracellular region"/>
    <property type="evidence" value="ECO:0007669"/>
    <property type="project" value="UniProtKB-SubCell"/>
</dbReference>
<evidence type="ECO:0000256" key="3">
    <source>
        <dbReference type="ARBA" id="ARBA00023026"/>
    </source>
</evidence>
<evidence type="ECO:0000256" key="4">
    <source>
        <dbReference type="SAM" id="MobiDB-lite"/>
    </source>
</evidence>
<evidence type="ECO:0000313" key="5">
    <source>
        <dbReference type="EMBL" id="MCR6481551.1"/>
    </source>
</evidence>
<protein>
    <recommendedName>
        <fullName evidence="7">YD repeat-containing protein</fullName>
    </recommendedName>
</protein>
<gene>
    <name evidence="5" type="ORF">M8542_01865</name>
</gene>
<dbReference type="EMBL" id="JAMXQV010000001">
    <property type="protein sequence ID" value="MCR6481551.1"/>
    <property type="molecule type" value="Genomic_DNA"/>
</dbReference>
<keyword evidence="6" id="KW-1185">Reference proteome</keyword>
<dbReference type="AlphaFoldDB" id="A0A9X2N6R4"/>
<dbReference type="InterPro" id="IPR050708">
    <property type="entry name" value="T6SS_VgrG/RHS"/>
</dbReference>
<dbReference type="RefSeq" id="WP_257918190.1">
    <property type="nucleotide sequence ID" value="NZ_JAMXQV010000001.1"/>
</dbReference>
<proteinExistence type="predicted"/>
<organism evidence="5 6">
    <name type="scientific">Amycolatopsis iheyensis</name>
    <dbReference type="NCBI Taxonomy" id="2945988"/>
    <lineage>
        <taxon>Bacteria</taxon>
        <taxon>Bacillati</taxon>
        <taxon>Actinomycetota</taxon>
        <taxon>Actinomycetes</taxon>
        <taxon>Pseudonocardiales</taxon>
        <taxon>Pseudonocardiaceae</taxon>
        <taxon>Amycolatopsis</taxon>
    </lineage>
</organism>
<evidence type="ECO:0000256" key="1">
    <source>
        <dbReference type="ARBA" id="ARBA00004613"/>
    </source>
</evidence>
<name>A0A9X2N6R4_9PSEU</name>
<dbReference type="InterPro" id="IPR003284">
    <property type="entry name" value="Sal_SpvB"/>
</dbReference>
<dbReference type="PANTHER" id="PTHR32305">
    <property type="match status" value="1"/>
</dbReference>
<dbReference type="Pfam" id="PF03534">
    <property type="entry name" value="SpvB"/>
    <property type="match status" value="1"/>
</dbReference>
<dbReference type="Proteomes" id="UP001144096">
    <property type="component" value="Unassembled WGS sequence"/>
</dbReference>